<accession>A0A7J0EPC7</accession>
<evidence type="ECO:0000313" key="3">
    <source>
        <dbReference type="Proteomes" id="UP000585474"/>
    </source>
</evidence>
<evidence type="ECO:0000256" key="1">
    <source>
        <dbReference type="SAM" id="MobiDB-lite"/>
    </source>
</evidence>
<gene>
    <name evidence="2" type="ORF">Acr_05g0016850</name>
</gene>
<feature type="compositionally biased region" description="Polar residues" evidence="1">
    <location>
        <begin position="95"/>
        <end position="117"/>
    </location>
</feature>
<dbReference type="EMBL" id="BJWL01000005">
    <property type="protein sequence ID" value="GFY88046.1"/>
    <property type="molecule type" value="Genomic_DNA"/>
</dbReference>
<proteinExistence type="predicted"/>
<reference evidence="2 3" key="1">
    <citation type="submission" date="2019-07" db="EMBL/GenBank/DDBJ databases">
        <title>De Novo Assembly of kiwifruit Actinidia rufa.</title>
        <authorList>
            <person name="Sugita-Konishi S."/>
            <person name="Sato K."/>
            <person name="Mori E."/>
            <person name="Abe Y."/>
            <person name="Kisaki G."/>
            <person name="Hamano K."/>
            <person name="Suezawa K."/>
            <person name="Otani M."/>
            <person name="Fukuda T."/>
            <person name="Manabe T."/>
            <person name="Gomi K."/>
            <person name="Tabuchi M."/>
            <person name="Akimitsu K."/>
            <person name="Kataoka I."/>
        </authorList>
    </citation>
    <scope>NUCLEOTIDE SEQUENCE [LARGE SCALE GENOMIC DNA]</scope>
    <source>
        <strain evidence="3">cv. Fuchu</strain>
    </source>
</reference>
<name>A0A7J0EPC7_9ERIC</name>
<organism evidence="2 3">
    <name type="scientific">Actinidia rufa</name>
    <dbReference type="NCBI Taxonomy" id="165716"/>
    <lineage>
        <taxon>Eukaryota</taxon>
        <taxon>Viridiplantae</taxon>
        <taxon>Streptophyta</taxon>
        <taxon>Embryophyta</taxon>
        <taxon>Tracheophyta</taxon>
        <taxon>Spermatophyta</taxon>
        <taxon>Magnoliopsida</taxon>
        <taxon>eudicotyledons</taxon>
        <taxon>Gunneridae</taxon>
        <taxon>Pentapetalae</taxon>
        <taxon>asterids</taxon>
        <taxon>Ericales</taxon>
        <taxon>Actinidiaceae</taxon>
        <taxon>Actinidia</taxon>
    </lineage>
</organism>
<protein>
    <submittedName>
        <fullName evidence="2">Uncharacterized protein</fullName>
    </submittedName>
</protein>
<dbReference type="OrthoDB" id="340227at2759"/>
<dbReference type="Proteomes" id="UP000585474">
    <property type="component" value="Unassembled WGS sequence"/>
</dbReference>
<feature type="region of interest" description="Disordered" evidence="1">
    <location>
        <begin position="82"/>
        <end position="117"/>
    </location>
</feature>
<dbReference type="AlphaFoldDB" id="A0A7J0EPC7"/>
<sequence length="135" mass="15074">MLKTSSYRLLLQVSVLTDNIPFILDALGMSSVVEVKEDKIRKRDDWWRWVMPPSTQFPTVSSPQLQGSSSYDMLAANIQGVSLEDEKKKHGQAEQFPTRSSSGDLNSQPSSVEWTGQATVQIDSDRSLLARSLSK</sequence>
<evidence type="ECO:0000313" key="2">
    <source>
        <dbReference type="EMBL" id="GFY88046.1"/>
    </source>
</evidence>
<keyword evidence="3" id="KW-1185">Reference proteome</keyword>
<comment type="caution">
    <text evidence="2">The sequence shown here is derived from an EMBL/GenBank/DDBJ whole genome shotgun (WGS) entry which is preliminary data.</text>
</comment>